<evidence type="ECO:0000313" key="15">
    <source>
        <dbReference type="EMBL" id="KAJ4330527.1"/>
    </source>
</evidence>
<evidence type="ECO:0000256" key="1">
    <source>
        <dbReference type="ARBA" id="ARBA00004123"/>
    </source>
</evidence>
<keyword evidence="6" id="KW-0067">ATP-binding</keyword>
<dbReference type="SUPFAM" id="SSF50475">
    <property type="entry name" value="FMN-binding split barrel"/>
    <property type="match status" value="1"/>
</dbReference>
<dbReference type="SMART" id="SM00317">
    <property type="entry name" value="SET"/>
    <property type="match status" value="1"/>
</dbReference>
<dbReference type="Pfam" id="PF00270">
    <property type="entry name" value="DEAD"/>
    <property type="match status" value="1"/>
</dbReference>
<feature type="domain" description="Helicase ATP-binding" evidence="12">
    <location>
        <begin position="644"/>
        <end position="823"/>
    </location>
</feature>
<keyword evidence="3" id="KW-0547">Nucleotide-binding</keyword>
<dbReference type="Proteomes" id="UP001140562">
    <property type="component" value="Unassembled WGS sequence"/>
</dbReference>
<evidence type="ECO:0000256" key="9">
    <source>
        <dbReference type="PROSITE-ProRule" id="PRU00552"/>
    </source>
</evidence>
<feature type="compositionally biased region" description="Basic and acidic residues" evidence="10">
    <location>
        <begin position="129"/>
        <end position="138"/>
    </location>
</feature>
<dbReference type="PROSITE" id="PS51194">
    <property type="entry name" value="HELICASE_CTER"/>
    <property type="match status" value="1"/>
</dbReference>
<dbReference type="GO" id="GO:0016787">
    <property type="term" value="F:hydrolase activity"/>
    <property type="evidence" value="ECO:0007669"/>
    <property type="project" value="UniProtKB-KW"/>
</dbReference>
<dbReference type="OrthoDB" id="10261904at2759"/>
<dbReference type="Pfam" id="PF00271">
    <property type="entry name" value="Helicase_C"/>
    <property type="match status" value="1"/>
</dbReference>
<evidence type="ECO:0000259" key="14">
    <source>
        <dbReference type="PROSITE" id="PS51195"/>
    </source>
</evidence>
<feature type="region of interest" description="Disordered" evidence="10">
    <location>
        <begin position="72"/>
        <end position="142"/>
    </location>
</feature>
<dbReference type="InterPro" id="IPR012349">
    <property type="entry name" value="Split_barrel_FMN-bd"/>
</dbReference>
<dbReference type="GO" id="GO:0005524">
    <property type="term" value="F:ATP binding"/>
    <property type="evidence" value="ECO:0007669"/>
    <property type="project" value="UniProtKB-KW"/>
</dbReference>
<dbReference type="Gene3D" id="2.30.110.10">
    <property type="entry name" value="Electron Transport, Fmn-binding Protein, Chain A"/>
    <property type="match status" value="1"/>
</dbReference>
<dbReference type="InterPro" id="IPR001214">
    <property type="entry name" value="SET_dom"/>
</dbReference>
<dbReference type="Pfam" id="PF12900">
    <property type="entry name" value="Pyridox_ox_2"/>
    <property type="match status" value="1"/>
</dbReference>
<organism evidence="15 16">
    <name type="scientific">Didymella glomerata</name>
    <dbReference type="NCBI Taxonomy" id="749621"/>
    <lineage>
        <taxon>Eukaryota</taxon>
        <taxon>Fungi</taxon>
        <taxon>Dikarya</taxon>
        <taxon>Ascomycota</taxon>
        <taxon>Pezizomycotina</taxon>
        <taxon>Dothideomycetes</taxon>
        <taxon>Pleosporomycetidae</taxon>
        <taxon>Pleosporales</taxon>
        <taxon>Pleosporineae</taxon>
        <taxon>Didymellaceae</taxon>
        <taxon>Didymella</taxon>
    </lineage>
</organism>
<proteinExistence type="predicted"/>
<dbReference type="InterPro" id="IPR000629">
    <property type="entry name" value="RNA-helicase_DEAD-box_CS"/>
</dbReference>
<dbReference type="EC" id="3.6.4.13" evidence="15"/>
<protein>
    <submittedName>
        <fullName evidence="15">RNA helicase</fullName>
        <ecNumber evidence="15">3.6.4.13</ecNumber>
    </submittedName>
</protein>
<dbReference type="PROSITE" id="PS00039">
    <property type="entry name" value="DEAD_ATP_HELICASE"/>
    <property type="match status" value="1"/>
</dbReference>
<evidence type="ECO:0000256" key="5">
    <source>
        <dbReference type="ARBA" id="ARBA00022806"/>
    </source>
</evidence>
<dbReference type="CDD" id="cd17955">
    <property type="entry name" value="DEADc_DDX49"/>
    <property type="match status" value="1"/>
</dbReference>
<dbReference type="InterPro" id="IPR024747">
    <property type="entry name" value="Pyridox_Oxase-rel"/>
</dbReference>
<dbReference type="PROSITE" id="PS51195">
    <property type="entry name" value="Q_MOTIF"/>
    <property type="match status" value="1"/>
</dbReference>
<dbReference type="Gene3D" id="3.40.50.300">
    <property type="entry name" value="P-loop containing nucleotide triphosphate hydrolases"/>
    <property type="match status" value="2"/>
</dbReference>
<dbReference type="InterPro" id="IPR001650">
    <property type="entry name" value="Helicase_C-like"/>
</dbReference>
<evidence type="ECO:0000256" key="10">
    <source>
        <dbReference type="SAM" id="MobiDB-lite"/>
    </source>
</evidence>
<feature type="domain" description="SET" evidence="11">
    <location>
        <begin position="475"/>
        <end position="581"/>
    </location>
</feature>
<comment type="caution">
    <text evidence="15">The sequence shown here is derived from an EMBL/GenBank/DDBJ whole genome shotgun (WGS) entry which is preliminary data.</text>
</comment>
<accession>A0A9W9BVJ1</accession>
<dbReference type="SMART" id="SM00487">
    <property type="entry name" value="DEXDc"/>
    <property type="match status" value="1"/>
</dbReference>
<keyword evidence="8" id="KW-0539">Nucleus</keyword>
<dbReference type="InterPro" id="IPR014001">
    <property type="entry name" value="Helicase_ATP-bd"/>
</dbReference>
<keyword evidence="16" id="KW-1185">Reference proteome</keyword>
<dbReference type="GO" id="GO:0042254">
    <property type="term" value="P:ribosome biogenesis"/>
    <property type="evidence" value="ECO:0007669"/>
    <property type="project" value="UniProtKB-KW"/>
</dbReference>
<evidence type="ECO:0000259" key="12">
    <source>
        <dbReference type="PROSITE" id="PS51192"/>
    </source>
</evidence>
<evidence type="ECO:0000256" key="8">
    <source>
        <dbReference type="ARBA" id="ARBA00023242"/>
    </source>
</evidence>
<dbReference type="AlphaFoldDB" id="A0A9W9BVJ1"/>
<evidence type="ECO:0000313" key="16">
    <source>
        <dbReference type="Proteomes" id="UP001140562"/>
    </source>
</evidence>
<feature type="short sequence motif" description="Q motif" evidence="9">
    <location>
        <begin position="613"/>
        <end position="641"/>
    </location>
</feature>
<dbReference type="Gene3D" id="2.170.270.10">
    <property type="entry name" value="SET domain"/>
    <property type="match status" value="1"/>
</dbReference>
<sequence length="1273" mass="142032">MAALEDIDGLSEVIGRAIQEHLEHRNINLAWPQIDSLVRPILRVEAFLEDAGPGNVSSPRSERVASRTLELTGMMTPGPSRSPTVPRQDHDMMSETQSHSSDATEEGLDTSDARRKGTGGLRISQKQTIQEDHSEHQRQMQVDTRNFPKRKKVASEKFVFQPSTLDKLIIGIWEQLHGSINLDPKAIFEQFQIAPAGSSEVVRQSTSDVTAMDMLSTSTGTTHDSFSQMNVFCRKVTQASRVCRSIEMIVQARWTELFEEQIQFRTAAVPELSATKHRKAVFMEACQDFGWSETELRNKMAIWRGYKEVKDAAGWAALVFAGMGIYRFCKYRVGFDKDAMRRLRNLRKRLEVAADTLHPHWRQLLAIVGESSTLQYPGHPHEWVVFEDGMDPVPLSQTYLEQDRYWNFEHIDESIIDESIWGCEDPRWMPQPNSIARINGQYICPSCGEQQSDDPKANTCFCFPSLFGCVKRKPPPVQVFRTPDGKNNGLLALTSFERGAAIGELVGLITKGVSGRDVMDSSTPLSNYQIWQERIGNYTRFANHSCKANAQSSIFTWLDTQRVIIVSKGIDAGTEITLDYGDKYWAGLEKACLCGEACCRYRTRDRGGQKDKLSFASINVAPWLVASLASMEIKKPTGIQAATIPEILKGRDCIGGSRTGTGKTVAFSVPMMQKWAEDPMGIFGLIITPTRELAIQIFEQVKAISAPQSMKPVLITGGADQREQAINLASRPHIVVATPGRLAEHIKSSGEDTICGLRRVKFVVFDEADRLLTPGKGSMLPDLETCLSVVPPPTQRQTLLFTATVTPEVLALKEQPRPGRPPIFVCEVDTEDLAVPPKLQQRFLKVPVTHKECYLHVALETPENIKKSVILFCNHTKTATLLEYMLRLLGHRVTALHSGLKQSDRVNNLARFRAQAARILVATDVAARGLDIPEVALVINYDVPRDPDDYIHRVGRTARAGRVGTSITLVGQRDVDLIKAIEARVGKMMDEYEEEGVSIEGRVIRDALKPVTEKKREAMLQIEEGRDVLGKRKTGTYDYATIHTLIDTCPVLHVSFNHPEHPFPVVLPMLGCTGNFSDQSADANTTQQDLYIHGYVSGRLFRKSQDPSNSSEGLPITVSATFLDGLVLALAPFHNSCNYRSAICYGYASLVTDELEALYAMQRITDNLLPDRWAKSRNPPAKAELESTSILKVRIVSASAKIRDGGPSDDRADLKDKALVEGTWTGVVPYWGTWGEPVEGRDNKCKEVEGYIEEWRVKETSKARNYAFEAIEK</sequence>
<keyword evidence="5 15" id="KW-0347">Helicase</keyword>
<dbReference type="GO" id="GO:0003723">
    <property type="term" value="F:RNA binding"/>
    <property type="evidence" value="ECO:0007669"/>
    <property type="project" value="UniProtKB-KW"/>
</dbReference>
<evidence type="ECO:0000256" key="4">
    <source>
        <dbReference type="ARBA" id="ARBA00022801"/>
    </source>
</evidence>
<evidence type="ECO:0000256" key="7">
    <source>
        <dbReference type="ARBA" id="ARBA00022884"/>
    </source>
</evidence>
<dbReference type="SUPFAM" id="SSF52540">
    <property type="entry name" value="P-loop containing nucleoside triphosphate hydrolases"/>
    <property type="match status" value="1"/>
</dbReference>
<dbReference type="GO" id="GO:0005829">
    <property type="term" value="C:cytosol"/>
    <property type="evidence" value="ECO:0007669"/>
    <property type="project" value="TreeGrafter"/>
</dbReference>
<dbReference type="PROSITE" id="PS51192">
    <property type="entry name" value="HELICASE_ATP_BIND_1"/>
    <property type="match status" value="1"/>
</dbReference>
<name>A0A9W9BVJ1_9PLEO</name>
<dbReference type="InterPro" id="IPR050079">
    <property type="entry name" value="DEAD_box_RNA_helicase"/>
</dbReference>
<dbReference type="SUPFAM" id="SSF82199">
    <property type="entry name" value="SET domain"/>
    <property type="match status" value="1"/>
</dbReference>
<gene>
    <name evidence="15" type="primary">DBP8</name>
    <name evidence="15" type="ORF">N0V87_009920</name>
</gene>
<dbReference type="PANTHER" id="PTHR47959:SF24">
    <property type="entry name" value="ATP-DEPENDENT RNA HELICASE"/>
    <property type="match status" value="1"/>
</dbReference>
<evidence type="ECO:0000259" key="13">
    <source>
        <dbReference type="PROSITE" id="PS51194"/>
    </source>
</evidence>
<keyword evidence="7" id="KW-0694">RNA-binding</keyword>
<dbReference type="PROSITE" id="PS50280">
    <property type="entry name" value="SET"/>
    <property type="match status" value="1"/>
</dbReference>
<dbReference type="Pfam" id="PF00856">
    <property type="entry name" value="SET"/>
    <property type="match status" value="1"/>
</dbReference>
<dbReference type="CDD" id="cd18787">
    <property type="entry name" value="SF2_C_DEAD"/>
    <property type="match status" value="1"/>
</dbReference>
<dbReference type="GO" id="GO:0003724">
    <property type="term" value="F:RNA helicase activity"/>
    <property type="evidence" value="ECO:0007669"/>
    <property type="project" value="UniProtKB-EC"/>
</dbReference>
<evidence type="ECO:0000259" key="11">
    <source>
        <dbReference type="PROSITE" id="PS50280"/>
    </source>
</evidence>
<evidence type="ECO:0000256" key="6">
    <source>
        <dbReference type="ARBA" id="ARBA00022840"/>
    </source>
</evidence>
<dbReference type="EMBL" id="JAPEUV010000191">
    <property type="protein sequence ID" value="KAJ4330527.1"/>
    <property type="molecule type" value="Genomic_DNA"/>
</dbReference>
<evidence type="ECO:0000256" key="3">
    <source>
        <dbReference type="ARBA" id="ARBA00022741"/>
    </source>
</evidence>
<dbReference type="PANTHER" id="PTHR47959">
    <property type="entry name" value="ATP-DEPENDENT RNA HELICASE RHLE-RELATED"/>
    <property type="match status" value="1"/>
</dbReference>
<evidence type="ECO:0000256" key="2">
    <source>
        <dbReference type="ARBA" id="ARBA00022517"/>
    </source>
</evidence>
<dbReference type="InterPro" id="IPR014014">
    <property type="entry name" value="RNA_helicase_DEAD_Q_motif"/>
</dbReference>
<keyword evidence="4 15" id="KW-0378">Hydrolase</keyword>
<reference evidence="15" key="1">
    <citation type="submission" date="2022-10" db="EMBL/GenBank/DDBJ databases">
        <title>Tapping the CABI collections for fungal endophytes: first genome assemblies for Collariella, Neodidymelliopsis, Ascochyta clinopodiicola, Didymella pomorum, Didymosphaeria variabile, Neocosmospora piperis and Neocucurbitaria cava.</title>
        <authorList>
            <person name="Hill R."/>
        </authorList>
    </citation>
    <scope>NUCLEOTIDE SEQUENCE</scope>
    <source>
        <strain evidence="15">IMI 360193</strain>
    </source>
</reference>
<comment type="subcellular location">
    <subcellularLocation>
        <location evidence="1">Nucleus</location>
    </subcellularLocation>
</comment>
<keyword evidence="2" id="KW-0690">Ribosome biogenesis</keyword>
<dbReference type="InterPro" id="IPR011545">
    <property type="entry name" value="DEAD/DEAH_box_helicase_dom"/>
</dbReference>
<dbReference type="InterPro" id="IPR046341">
    <property type="entry name" value="SET_dom_sf"/>
</dbReference>
<dbReference type="InterPro" id="IPR027417">
    <property type="entry name" value="P-loop_NTPase"/>
</dbReference>
<dbReference type="GO" id="GO:0005634">
    <property type="term" value="C:nucleus"/>
    <property type="evidence" value="ECO:0007669"/>
    <property type="project" value="UniProtKB-SubCell"/>
</dbReference>
<dbReference type="SMART" id="SM00490">
    <property type="entry name" value="HELICc"/>
    <property type="match status" value="1"/>
</dbReference>
<feature type="domain" description="DEAD-box RNA helicase Q" evidence="14">
    <location>
        <begin position="613"/>
        <end position="641"/>
    </location>
</feature>
<feature type="domain" description="Helicase C-terminal" evidence="13">
    <location>
        <begin position="854"/>
        <end position="1005"/>
    </location>
</feature>
<dbReference type="GO" id="GO:0010467">
    <property type="term" value="P:gene expression"/>
    <property type="evidence" value="ECO:0007669"/>
    <property type="project" value="UniProtKB-ARBA"/>
</dbReference>